<keyword evidence="2" id="KW-0489">Methyltransferase</keyword>
<feature type="region of interest" description="Disordered" evidence="4">
    <location>
        <begin position="215"/>
        <end position="248"/>
    </location>
</feature>
<dbReference type="InterPro" id="IPR051419">
    <property type="entry name" value="Lys/N-term_MeTrsfase_sf"/>
</dbReference>
<evidence type="ECO:0000256" key="4">
    <source>
        <dbReference type="SAM" id="MobiDB-lite"/>
    </source>
</evidence>
<dbReference type="Gene3D" id="3.40.50.150">
    <property type="entry name" value="Vaccinia Virus protein VP39"/>
    <property type="match status" value="1"/>
</dbReference>
<dbReference type="InterPro" id="IPR013216">
    <property type="entry name" value="Methyltransf_11"/>
</dbReference>
<keyword evidence="7" id="KW-1185">Reference proteome</keyword>
<dbReference type="Pfam" id="PF08241">
    <property type="entry name" value="Methyltransf_11"/>
    <property type="match status" value="1"/>
</dbReference>
<name>A0AAW1RZE7_9CHLO</name>
<protein>
    <recommendedName>
        <fullName evidence="5">Methyltransferase type 11 domain-containing protein</fullName>
    </recommendedName>
</protein>
<dbReference type="GO" id="GO:0008757">
    <property type="term" value="F:S-adenosylmethionine-dependent methyltransferase activity"/>
    <property type="evidence" value="ECO:0007669"/>
    <property type="project" value="InterPro"/>
</dbReference>
<accession>A0AAW1RZE7</accession>
<dbReference type="GO" id="GO:0032259">
    <property type="term" value="P:methylation"/>
    <property type="evidence" value="ECO:0007669"/>
    <property type="project" value="UniProtKB-KW"/>
</dbReference>
<evidence type="ECO:0000313" key="6">
    <source>
        <dbReference type="EMBL" id="KAK9838466.1"/>
    </source>
</evidence>
<dbReference type="Proteomes" id="UP001445335">
    <property type="component" value="Unassembled WGS sequence"/>
</dbReference>
<dbReference type="PANTHER" id="PTHR12176:SF79">
    <property type="entry name" value="METHYLTRANSFERASE TYPE 11 DOMAIN-CONTAINING PROTEIN"/>
    <property type="match status" value="1"/>
</dbReference>
<evidence type="ECO:0000313" key="7">
    <source>
        <dbReference type="Proteomes" id="UP001445335"/>
    </source>
</evidence>
<dbReference type="AlphaFoldDB" id="A0AAW1RZE7"/>
<evidence type="ECO:0000256" key="1">
    <source>
        <dbReference type="ARBA" id="ARBA00008361"/>
    </source>
</evidence>
<organism evidence="6 7">
    <name type="scientific">Elliptochloris bilobata</name>
    <dbReference type="NCBI Taxonomy" id="381761"/>
    <lineage>
        <taxon>Eukaryota</taxon>
        <taxon>Viridiplantae</taxon>
        <taxon>Chlorophyta</taxon>
        <taxon>core chlorophytes</taxon>
        <taxon>Trebouxiophyceae</taxon>
        <taxon>Trebouxiophyceae incertae sedis</taxon>
        <taxon>Elliptochloris clade</taxon>
        <taxon>Elliptochloris</taxon>
    </lineage>
</organism>
<evidence type="ECO:0000256" key="2">
    <source>
        <dbReference type="ARBA" id="ARBA00022603"/>
    </source>
</evidence>
<proteinExistence type="inferred from homology"/>
<evidence type="ECO:0000256" key="3">
    <source>
        <dbReference type="ARBA" id="ARBA00022679"/>
    </source>
</evidence>
<gene>
    <name evidence="6" type="ORF">WJX81_001070</name>
</gene>
<reference evidence="6 7" key="1">
    <citation type="journal article" date="2024" name="Nat. Commun.">
        <title>Phylogenomics reveals the evolutionary origins of lichenization in chlorophyte algae.</title>
        <authorList>
            <person name="Puginier C."/>
            <person name="Libourel C."/>
            <person name="Otte J."/>
            <person name="Skaloud P."/>
            <person name="Haon M."/>
            <person name="Grisel S."/>
            <person name="Petersen M."/>
            <person name="Berrin J.G."/>
            <person name="Delaux P.M."/>
            <person name="Dal Grande F."/>
            <person name="Keller J."/>
        </authorList>
    </citation>
    <scope>NUCLEOTIDE SEQUENCE [LARGE SCALE GENOMIC DNA]</scope>
    <source>
        <strain evidence="6 7">SAG 245.80</strain>
    </source>
</reference>
<dbReference type="InterPro" id="IPR029063">
    <property type="entry name" value="SAM-dependent_MTases_sf"/>
</dbReference>
<dbReference type="SUPFAM" id="SSF53335">
    <property type="entry name" value="S-adenosyl-L-methionine-dependent methyltransferases"/>
    <property type="match status" value="1"/>
</dbReference>
<dbReference type="EMBL" id="JALJOU010000018">
    <property type="protein sequence ID" value="KAK9838466.1"/>
    <property type="molecule type" value="Genomic_DNA"/>
</dbReference>
<sequence>MAPQYADREYWDKRYGEAEGSFDWYHGYDTLREVFSAHLSRSIPILQVGVGTSSLQLEMVLDGYQSITNVDYSSVAIERMGSQHKGVRELRYLVADCRDMRSELADESFGTVIDKGTLDAILCGHEAFENAARLLLECSRVLARGGLFVLVTYGGPDYRLPYLEDPALQWDVLVYVLTRLSVGSSRAAAARGTVAINCAGGAACRRQDEWLPQQASGGGGGGGLVSAGGGSEEGGPGEGSSAGATSYGGCTSEERVSYGSAGSSAGGSGSDESLVQVQGPFQPWVDWHRARLSELSGVRDLHFVYMCRKRTPPPTASEEGAD</sequence>
<feature type="compositionally biased region" description="Gly residues" evidence="4">
    <location>
        <begin position="216"/>
        <end position="240"/>
    </location>
</feature>
<keyword evidence="3" id="KW-0808">Transferase</keyword>
<comment type="caution">
    <text evidence="6">The sequence shown here is derived from an EMBL/GenBank/DDBJ whole genome shotgun (WGS) entry which is preliminary data.</text>
</comment>
<dbReference type="CDD" id="cd02440">
    <property type="entry name" value="AdoMet_MTases"/>
    <property type="match status" value="1"/>
</dbReference>
<comment type="similarity">
    <text evidence="1">Belongs to the methyltransferase superfamily.</text>
</comment>
<evidence type="ECO:0000259" key="5">
    <source>
        <dbReference type="Pfam" id="PF08241"/>
    </source>
</evidence>
<dbReference type="PANTHER" id="PTHR12176">
    <property type="entry name" value="SAM-DEPENDENT METHYLTRANSFERASE SUPERFAMILY PROTEIN"/>
    <property type="match status" value="1"/>
</dbReference>
<feature type="domain" description="Methyltransferase type 11" evidence="5">
    <location>
        <begin position="46"/>
        <end position="150"/>
    </location>
</feature>